<dbReference type="RefSeq" id="WP_127197710.1">
    <property type="nucleotide sequence ID" value="NZ_RZNX01000001.1"/>
</dbReference>
<evidence type="ECO:0000256" key="2">
    <source>
        <dbReference type="ARBA" id="ARBA00034301"/>
    </source>
</evidence>
<dbReference type="InterPro" id="IPR001279">
    <property type="entry name" value="Metallo-B-lactamas"/>
</dbReference>
<gene>
    <name evidence="5" type="ORF">EJP77_03175</name>
</gene>
<name>A0A433XPQ9_9BACL</name>
<protein>
    <submittedName>
        <fullName evidence="5">MBL fold metallo-hydrolase</fullName>
    </submittedName>
</protein>
<sequence length="273" mass="29897">MDGKSLLKTGTIDKEDVTGDLTCVRTLIANVCFVGRPSQRDWVLIDTGLEPTVNALEKEAEERYGCPPQAIILTHGHFDHVGGVITLSERWQVPVYAHPLELPFLTGNQDYPPADPSVGGGLMAGISPIYPHKAINLEHRVHSLPGDGSVPNLPEWRWIHTPGHSPGHISLYRDSDGTLIAGDAFITVKQESALSVISQEMELHGPPAYFTTNWEQAKESVQKLAALKPQRAITGHGRPVSGEELTIGLNHLAENFDKLALPKHGRYVQEHNS</sequence>
<evidence type="ECO:0000259" key="4">
    <source>
        <dbReference type="SMART" id="SM00849"/>
    </source>
</evidence>
<evidence type="ECO:0000256" key="1">
    <source>
        <dbReference type="ARBA" id="ARBA00034221"/>
    </source>
</evidence>
<dbReference type="EMBL" id="RZNX01000001">
    <property type="protein sequence ID" value="RUT36014.1"/>
    <property type="molecule type" value="Genomic_DNA"/>
</dbReference>
<keyword evidence="6" id="KW-1185">Reference proteome</keyword>
<comment type="function">
    <text evidence="2">Counteracts the endogenous Pycsar antiviral defense system. Phosphodiesterase that enables metal-dependent hydrolysis of host cyclic nucleotide Pycsar defense signals such as cCMP and cUMP.</text>
</comment>
<proteinExistence type="predicted"/>
<feature type="domain" description="Metallo-beta-lactamase" evidence="4">
    <location>
        <begin position="28"/>
        <end position="236"/>
    </location>
</feature>
<dbReference type="SMART" id="SM00849">
    <property type="entry name" value="Lactamase_B"/>
    <property type="match status" value="1"/>
</dbReference>
<dbReference type="Pfam" id="PF00753">
    <property type="entry name" value="Lactamase_B"/>
    <property type="match status" value="1"/>
</dbReference>
<evidence type="ECO:0000256" key="3">
    <source>
        <dbReference type="ARBA" id="ARBA00048505"/>
    </source>
</evidence>
<dbReference type="OrthoDB" id="9802248at2"/>
<dbReference type="Proteomes" id="UP000272464">
    <property type="component" value="Unassembled WGS sequence"/>
</dbReference>
<dbReference type="InterPro" id="IPR036866">
    <property type="entry name" value="RibonucZ/Hydroxyglut_hydro"/>
</dbReference>
<accession>A0A433XPQ9</accession>
<comment type="caution">
    <text evidence="5">The sequence shown here is derived from an EMBL/GenBank/DDBJ whole genome shotgun (WGS) entry which is preliminary data.</text>
</comment>
<dbReference type="PANTHER" id="PTHR42951:SF17">
    <property type="entry name" value="METALLO-BETA-LACTAMASE DOMAIN-CONTAINING PROTEIN"/>
    <property type="match status" value="1"/>
</dbReference>
<dbReference type="AlphaFoldDB" id="A0A433XPQ9"/>
<dbReference type="SUPFAM" id="SSF56281">
    <property type="entry name" value="Metallo-hydrolase/oxidoreductase"/>
    <property type="match status" value="1"/>
</dbReference>
<reference evidence="5 6" key="1">
    <citation type="submission" date="2018-12" db="EMBL/GenBank/DDBJ databases">
        <authorList>
            <person name="Sun L."/>
            <person name="Chen Z."/>
        </authorList>
    </citation>
    <scope>NUCLEOTIDE SEQUENCE [LARGE SCALE GENOMIC DNA]</scope>
    <source>
        <strain evidence="5 6">3-5-3</strain>
    </source>
</reference>
<evidence type="ECO:0000313" key="5">
    <source>
        <dbReference type="EMBL" id="RUT36014.1"/>
    </source>
</evidence>
<comment type="catalytic activity">
    <reaction evidence="3">
        <text>3',5'-cyclic UMP + H2O = UMP + H(+)</text>
        <dbReference type="Rhea" id="RHEA:70575"/>
        <dbReference type="ChEBI" id="CHEBI:15377"/>
        <dbReference type="ChEBI" id="CHEBI:15378"/>
        <dbReference type="ChEBI" id="CHEBI:57865"/>
        <dbReference type="ChEBI" id="CHEBI:184387"/>
    </reaction>
    <physiologicalReaction direction="left-to-right" evidence="3">
        <dbReference type="Rhea" id="RHEA:70576"/>
    </physiologicalReaction>
</comment>
<comment type="catalytic activity">
    <reaction evidence="1">
        <text>3',5'-cyclic CMP + H2O = CMP + H(+)</text>
        <dbReference type="Rhea" id="RHEA:72675"/>
        <dbReference type="ChEBI" id="CHEBI:15377"/>
        <dbReference type="ChEBI" id="CHEBI:15378"/>
        <dbReference type="ChEBI" id="CHEBI:58003"/>
        <dbReference type="ChEBI" id="CHEBI:60377"/>
    </reaction>
    <physiologicalReaction direction="left-to-right" evidence="1">
        <dbReference type="Rhea" id="RHEA:72676"/>
    </physiologicalReaction>
</comment>
<dbReference type="PANTHER" id="PTHR42951">
    <property type="entry name" value="METALLO-BETA-LACTAMASE DOMAIN-CONTAINING"/>
    <property type="match status" value="1"/>
</dbReference>
<organism evidence="5 6">
    <name type="scientific">Paenibacillus zeisoli</name>
    <dbReference type="NCBI Taxonomy" id="2496267"/>
    <lineage>
        <taxon>Bacteria</taxon>
        <taxon>Bacillati</taxon>
        <taxon>Bacillota</taxon>
        <taxon>Bacilli</taxon>
        <taxon>Bacillales</taxon>
        <taxon>Paenibacillaceae</taxon>
        <taxon>Paenibacillus</taxon>
    </lineage>
</organism>
<dbReference type="Gene3D" id="3.60.15.10">
    <property type="entry name" value="Ribonuclease Z/Hydroxyacylglutathione hydrolase-like"/>
    <property type="match status" value="1"/>
</dbReference>
<dbReference type="GO" id="GO:0016787">
    <property type="term" value="F:hydrolase activity"/>
    <property type="evidence" value="ECO:0007669"/>
    <property type="project" value="UniProtKB-KW"/>
</dbReference>
<dbReference type="InterPro" id="IPR050855">
    <property type="entry name" value="NDM-1-like"/>
</dbReference>
<keyword evidence="5" id="KW-0378">Hydrolase</keyword>
<evidence type="ECO:0000313" key="6">
    <source>
        <dbReference type="Proteomes" id="UP000272464"/>
    </source>
</evidence>
<dbReference type="CDD" id="cd07721">
    <property type="entry name" value="yflN-like_MBL-fold"/>
    <property type="match status" value="1"/>
</dbReference>